<dbReference type="InterPro" id="IPR050330">
    <property type="entry name" value="Bact_OuterMem_StrucFunc"/>
</dbReference>
<dbReference type="AlphaFoldDB" id="A0A645EH77"/>
<dbReference type="InterPro" id="IPR006665">
    <property type="entry name" value="OmpA-like"/>
</dbReference>
<dbReference type="EMBL" id="VSSQ01047377">
    <property type="protein sequence ID" value="MPN01358.1"/>
    <property type="molecule type" value="Genomic_DNA"/>
</dbReference>
<evidence type="ECO:0000256" key="1">
    <source>
        <dbReference type="SAM" id="MobiDB-lite"/>
    </source>
</evidence>
<dbReference type="CDD" id="cd07185">
    <property type="entry name" value="OmpA_C-like"/>
    <property type="match status" value="1"/>
</dbReference>
<sequence length="112" mass="12221">MGHTAQGDPGKPNNPTVDRFLSSDRAAVVLIYLQEMDILDPARMISMGYGQFRPVADNATREGRAKNRRVELIVTGKDLTNTLGDQIEQYYTERGTPPPVSAEVQGDSAAAE</sequence>
<gene>
    <name evidence="3" type="ORF">SDC9_148567</name>
</gene>
<comment type="caution">
    <text evidence="3">The sequence shown here is derived from an EMBL/GenBank/DDBJ whole genome shotgun (WGS) entry which is preliminary data.</text>
</comment>
<feature type="domain" description="OmpA-like" evidence="2">
    <location>
        <begin position="1"/>
        <end position="78"/>
    </location>
</feature>
<dbReference type="PROSITE" id="PS51123">
    <property type="entry name" value="OMPA_2"/>
    <property type="match status" value="1"/>
</dbReference>
<organism evidence="3">
    <name type="scientific">bioreactor metagenome</name>
    <dbReference type="NCBI Taxonomy" id="1076179"/>
    <lineage>
        <taxon>unclassified sequences</taxon>
        <taxon>metagenomes</taxon>
        <taxon>ecological metagenomes</taxon>
    </lineage>
</organism>
<proteinExistence type="predicted"/>
<dbReference type="Gene3D" id="3.30.1330.60">
    <property type="entry name" value="OmpA-like domain"/>
    <property type="match status" value="1"/>
</dbReference>
<name>A0A645EH77_9ZZZZ</name>
<accession>A0A645EH77</accession>
<feature type="region of interest" description="Disordered" evidence="1">
    <location>
        <begin position="92"/>
        <end position="112"/>
    </location>
</feature>
<dbReference type="Pfam" id="PF00691">
    <property type="entry name" value="OmpA"/>
    <property type="match status" value="1"/>
</dbReference>
<evidence type="ECO:0000313" key="3">
    <source>
        <dbReference type="EMBL" id="MPN01358.1"/>
    </source>
</evidence>
<dbReference type="PANTHER" id="PTHR30329:SF21">
    <property type="entry name" value="LIPOPROTEIN YIAD-RELATED"/>
    <property type="match status" value="1"/>
</dbReference>
<dbReference type="InterPro" id="IPR036737">
    <property type="entry name" value="OmpA-like_sf"/>
</dbReference>
<evidence type="ECO:0000259" key="2">
    <source>
        <dbReference type="PROSITE" id="PS51123"/>
    </source>
</evidence>
<dbReference type="PANTHER" id="PTHR30329">
    <property type="entry name" value="STATOR ELEMENT OF FLAGELLAR MOTOR COMPLEX"/>
    <property type="match status" value="1"/>
</dbReference>
<protein>
    <recommendedName>
        <fullName evidence="2">OmpA-like domain-containing protein</fullName>
    </recommendedName>
</protein>
<reference evidence="3" key="1">
    <citation type="submission" date="2019-08" db="EMBL/GenBank/DDBJ databases">
        <authorList>
            <person name="Kucharzyk K."/>
            <person name="Murdoch R.W."/>
            <person name="Higgins S."/>
            <person name="Loffler F."/>
        </authorList>
    </citation>
    <scope>NUCLEOTIDE SEQUENCE</scope>
</reference>
<dbReference type="SUPFAM" id="SSF103088">
    <property type="entry name" value="OmpA-like"/>
    <property type="match status" value="1"/>
</dbReference>